<evidence type="ECO:0000313" key="10">
    <source>
        <dbReference type="Proteomes" id="UP000594220"/>
    </source>
</evidence>
<evidence type="ECO:0000313" key="9">
    <source>
        <dbReference type="Ensembl" id="ENSCPRP00005007918.1"/>
    </source>
</evidence>
<dbReference type="SUPFAM" id="SSF49899">
    <property type="entry name" value="Concanavalin A-like lectins/glucanases"/>
    <property type="match status" value="1"/>
</dbReference>
<feature type="domain" description="RING-type" evidence="6">
    <location>
        <begin position="13"/>
        <end position="52"/>
    </location>
</feature>
<reference evidence="9" key="2">
    <citation type="submission" date="2025-09" db="UniProtKB">
        <authorList>
            <consortium name="Ensembl"/>
        </authorList>
    </citation>
    <scope>IDENTIFICATION</scope>
</reference>
<feature type="domain" description="B box-type" evidence="7">
    <location>
        <begin position="74"/>
        <end position="115"/>
    </location>
</feature>
<keyword evidence="5" id="KW-0175">Coiled coil</keyword>
<dbReference type="SMART" id="SM00589">
    <property type="entry name" value="PRY"/>
    <property type="match status" value="1"/>
</dbReference>
<feature type="domain" description="B30.2/SPRY" evidence="8">
    <location>
        <begin position="247"/>
        <end position="448"/>
    </location>
</feature>
<dbReference type="SMART" id="SM00336">
    <property type="entry name" value="BBOX"/>
    <property type="match status" value="1"/>
</dbReference>
<keyword evidence="3" id="KW-0862">Zinc</keyword>
<proteinExistence type="predicted"/>
<sequence length="450" mass="50815">RRARFSHPARMTCSICLDFFRDLVMVVGCGHNFCRAFITQCWEGAKTDVTCPQQLGNLVELVKGLSVRPAEAAGGQRVCGEHGEALKLFCQDDEIPICVVCDRSRAHRAYNVVPLEEAVEEYKGQILLLHISQGEGYHPGALGFAKNLPSVHSGLCWCHLSVVILQKWTRAEKQKILSKFHQLRQLLQEQEQLLLAQLGQLEKEVANMQKEKGTKLSEEISHLNLLICEMESKFEQPDSEFLQVRLGMAPSAPGLGSVLMLQFSLPVMVTLDPDPAHPKLILSADGRSVTLAGRRQHLPDNPERFDFESFVLGREELSWGRHYREVKMDVDEGNGWGLDVARDTVRRKGEIKISPKEGFWGVLHWWGNQIQVLTASAPTCVHLPQEPSRVRVCLHYAEGLVSFFDADTETPIFTFPPASFTGDRIRPWFCLRLQPMLRSNFDSGQLRLRP</sequence>
<dbReference type="Gene3D" id="3.30.160.60">
    <property type="entry name" value="Classic Zinc Finger"/>
    <property type="match status" value="1"/>
</dbReference>
<dbReference type="CDD" id="cd19762">
    <property type="entry name" value="Bbox2_TRIM7-like"/>
    <property type="match status" value="1"/>
</dbReference>
<dbReference type="SUPFAM" id="SSF57845">
    <property type="entry name" value="B-box zinc-binding domain"/>
    <property type="match status" value="1"/>
</dbReference>
<dbReference type="Gene3D" id="2.60.120.920">
    <property type="match status" value="1"/>
</dbReference>
<evidence type="ECO:0000256" key="3">
    <source>
        <dbReference type="ARBA" id="ARBA00022833"/>
    </source>
</evidence>
<keyword evidence="1" id="KW-0479">Metal-binding</keyword>
<evidence type="ECO:0000256" key="4">
    <source>
        <dbReference type="PROSITE-ProRule" id="PRU00024"/>
    </source>
</evidence>
<dbReference type="PROSITE" id="PS50188">
    <property type="entry name" value="B302_SPRY"/>
    <property type="match status" value="1"/>
</dbReference>
<dbReference type="Pfam" id="PF13445">
    <property type="entry name" value="zf-RING_UBOX"/>
    <property type="match status" value="1"/>
</dbReference>
<dbReference type="InterPro" id="IPR001841">
    <property type="entry name" value="Znf_RING"/>
</dbReference>
<dbReference type="OMA" id="NLLICEM"/>
<dbReference type="Pfam" id="PF13765">
    <property type="entry name" value="PRY"/>
    <property type="match status" value="1"/>
</dbReference>
<feature type="coiled-coil region" evidence="5">
    <location>
        <begin position="184"/>
        <end position="218"/>
    </location>
</feature>
<keyword evidence="10" id="KW-1185">Reference proteome</keyword>
<dbReference type="Ensembl" id="ENSCPRT00005009303.1">
    <property type="protein sequence ID" value="ENSCPRP00005007918.1"/>
    <property type="gene ID" value="ENSCPRG00005005625.1"/>
</dbReference>
<dbReference type="CDD" id="cd12888">
    <property type="entry name" value="SPRY_PRY_TRIM7_like"/>
    <property type="match status" value="1"/>
</dbReference>
<dbReference type="GO" id="GO:0008270">
    <property type="term" value="F:zinc ion binding"/>
    <property type="evidence" value="ECO:0007669"/>
    <property type="project" value="UniProtKB-KW"/>
</dbReference>
<dbReference type="Pfam" id="PF00643">
    <property type="entry name" value="zf-B_box"/>
    <property type="match status" value="1"/>
</dbReference>
<dbReference type="InterPro" id="IPR013083">
    <property type="entry name" value="Znf_RING/FYVE/PHD"/>
</dbReference>
<accession>A0A7M4ED58</accession>
<name>A0A7M4ED58_CROPO</name>
<dbReference type="InterPro" id="IPR003879">
    <property type="entry name" value="Butyrophylin_SPRY"/>
</dbReference>
<dbReference type="SUPFAM" id="SSF57850">
    <property type="entry name" value="RING/U-box"/>
    <property type="match status" value="1"/>
</dbReference>
<dbReference type="InterPro" id="IPR003877">
    <property type="entry name" value="SPRY_dom"/>
</dbReference>
<dbReference type="FunFam" id="2.60.120.920:FF:000004">
    <property type="entry name" value="Butyrophilin subfamily 1 member A1"/>
    <property type="match status" value="1"/>
</dbReference>
<dbReference type="PROSITE" id="PS50089">
    <property type="entry name" value="ZF_RING_2"/>
    <property type="match status" value="1"/>
</dbReference>
<protein>
    <submittedName>
        <fullName evidence="9">Uncharacterized protein</fullName>
    </submittedName>
</protein>
<reference evidence="9" key="1">
    <citation type="submission" date="2025-08" db="UniProtKB">
        <authorList>
            <consortium name="Ensembl"/>
        </authorList>
    </citation>
    <scope>IDENTIFICATION</scope>
</reference>
<dbReference type="AlphaFoldDB" id="A0A7M4ED58"/>
<dbReference type="PROSITE" id="PS50119">
    <property type="entry name" value="ZF_BBOX"/>
    <property type="match status" value="1"/>
</dbReference>
<evidence type="ECO:0000256" key="5">
    <source>
        <dbReference type="SAM" id="Coils"/>
    </source>
</evidence>
<evidence type="ECO:0000259" key="7">
    <source>
        <dbReference type="PROSITE" id="PS50119"/>
    </source>
</evidence>
<dbReference type="Proteomes" id="UP000594220">
    <property type="component" value="Unplaced"/>
</dbReference>
<organism evidence="9 10">
    <name type="scientific">Crocodylus porosus</name>
    <name type="common">Saltwater crocodile</name>
    <name type="synonym">Estuarine crocodile</name>
    <dbReference type="NCBI Taxonomy" id="8502"/>
    <lineage>
        <taxon>Eukaryota</taxon>
        <taxon>Metazoa</taxon>
        <taxon>Chordata</taxon>
        <taxon>Craniata</taxon>
        <taxon>Vertebrata</taxon>
        <taxon>Euteleostomi</taxon>
        <taxon>Archelosauria</taxon>
        <taxon>Archosauria</taxon>
        <taxon>Crocodylia</taxon>
        <taxon>Longirostres</taxon>
        <taxon>Crocodylidae</taxon>
        <taxon>Crocodylus</taxon>
    </lineage>
</organism>
<dbReference type="Gene3D" id="3.30.40.10">
    <property type="entry name" value="Zinc/RING finger domain, C3HC4 (zinc finger)"/>
    <property type="match status" value="1"/>
</dbReference>
<dbReference type="InterPro" id="IPR013320">
    <property type="entry name" value="ConA-like_dom_sf"/>
</dbReference>
<keyword evidence="2 4" id="KW-0863">Zinc-finger</keyword>
<dbReference type="InterPro" id="IPR000315">
    <property type="entry name" value="Znf_B-box"/>
</dbReference>
<evidence type="ECO:0000256" key="2">
    <source>
        <dbReference type="ARBA" id="ARBA00022771"/>
    </source>
</evidence>
<evidence type="ECO:0000259" key="8">
    <source>
        <dbReference type="PROSITE" id="PS50188"/>
    </source>
</evidence>
<dbReference type="SMART" id="SM00449">
    <property type="entry name" value="SPRY"/>
    <property type="match status" value="1"/>
</dbReference>
<dbReference type="InterPro" id="IPR006574">
    <property type="entry name" value="PRY"/>
</dbReference>
<dbReference type="InterPro" id="IPR050143">
    <property type="entry name" value="TRIM/RBCC"/>
</dbReference>
<dbReference type="GeneTree" id="ENSGT01030000234669"/>
<dbReference type="InterPro" id="IPR043136">
    <property type="entry name" value="B30.2/SPRY_sf"/>
</dbReference>
<dbReference type="Pfam" id="PF00622">
    <property type="entry name" value="SPRY"/>
    <property type="match status" value="1"/>
</dbReference>
<dbReference type="InterPro" id="IPR027370">
    <property type="entry name" value="Znf-RING_euk"/>
</dbReference>
<dbReference type="PANTHER" id="PTHR24103">
    <property type="entry name" value="E3 UBIQUITIN-PROTEIN LIGASE TRIM"/>
    <property type="match status" value="1"/>
</dbReference>
<dbReference type="InterPro" id="IPR001870">
    <property type="entry name" value="B30.2/SPRY"/>
</dbReference>
<evidence type="ECO:0000256" key="1">
    <source>
        <dbReference type="ARBA" id="ARBA00022723"/>
    </source>
</evidence>
<dbReference type="PRINTS" id="PR01407">
    <property type="entry name" value="BUTYPHLNCDUF"/>
</dbReference>
<evidence type="ECO:0000259" key="6">
    <source>
        <dbReference type="PROSITE" id="PS50089"/>
    </source>
</evidence>